<dbReference type="Proteomes" id="UP001180020">
    <property type="component" value="Unassembled WGS sequence"/>
</dbReference>
<accession>A0AAV9F0Q5</accession>
<evidence type="ECO:0000256" key="1">
    <source>
        <dbReference type="SAM" id="MobiDB-lite"/>
    </source>
</evidence>
<evidence type="ECO:0008006" key="4">
    <source>
        <dbReference type="Google" id="ProtNLM"/>
    </source>
</evidence>
<protein>
    <recommendedName>
        <fullName evidence="4">DUF4283 domain-containing protein</fullName>
    </recommendedName>
</protein>
<dbReference type="EMBL" id="JAUJYO010000004">
    <property type="protein sequence ID" value="KAK1319062.1"/>
    <property type="molecule type" value="Genomic_DNA"/>
</dbReference>
<evidence type="ECO:0000313" key="3">
    <source>
        <dbReference type="Proteomes" id="UP001180020"/>
    </source>
</evidence>
<feature type="compositionally biased region" description="Polar residues" evidence="1">
    <location>
        <begin position="192"/>
        <end position="204"/>
    </location>
</feature>
<gene>
    <name evidence="2" type="ORF">QJS10_CPB04g01248</name>
</gene>
<keyword evidence="3" id="KW-1185">Reference proteome</keyword>
<sequence>MQIPYPLRVISKGKAAAAAPTAEKGHASRPRSFKQALTNAPVSLTDSKWSTPAAPTTRLGTLPSFEPLVEHETKIAQFEQIDYSAWECEWNRALIGYIICVEIEASTIFPDDVTVEIPGGGRDQFKVIYEWRPEPCLHCHTFGHYSENCCKKTSSSKPSLTSKQPAIIPLANASNDPPSSTSPSTSTPSPTLNQSASAPTQNGSSTLALVDADSTIKVSNVSKSSVGPSNHSCGSNASSSVRGVGDAAVIAFSGAQVAVGGPSLDTTMASISVKISGDDSGAVPGMSKPIVTMVDYGSTVMSLTGEDVSLWAEGAASVIHNSSNDEDSFYLLDPSKDMGVKTMDCQWVIGGDFNEVRFSFEKSSGRPIQPDCLGLSDHSPLKVIVQPLIPPGPKPFKYFQMWEVHPDFSEVVMQAWRKRFSGTPMFVLTKKLQYTKAVLKEWNRSVFGPLQHKFRSSRMVLEQAQAVLLSDPLNAHSIQLEAQAKVYYLLHLRTEECFLRQKSRQLWLSERDCNSKFFYSMMQARVDRNSIRQVQFADGTFSLDPVL</sequence>
<evidence type="ECO:0000313" key="2">
    <source>
        <dbReference type="EMBL" id="KAK1319062.1"/>
    </source>
</evidence>
<feature type="compositionally biased region" description="Low complexity" evidence="1">
    <location>
        <begin position="177"/>
        <end position="191"/>
    </location>
</feature>
<comment type="caution">
    <text evidence="2">The sequence shown here is derived from an EMBL/GenBank/DDBJ whole genome shotgun (WGS) entry which is preliminary data.</text>
</comment>
<dbReference type="AlphaFoldDB" id="A0AAV9F0Q5"/>
<feature type="region of interest" description="Disordered" evidence="1">
    <location>
        <begin position="169"/>
        <end position="204"/>
    </location>
</feature>
<name>A0AAV9F0Q5_ACOCL</name>
<reference evidence="2" key="2">
    <citation type="submission" date="2023-06" db="EMBL/GenBank/DDBJ databases">
        <authorList>
            <person name="Ma L."/>
            <person name="Liu K.-W."/>
            <person name="Li Z."/>
            <person name="Hsiao Y.-Y."/>
            <person name="Qi Y."/>
            <person name="Fu T."/>
            <person name="Tang G."/>
            <person name="Zhang D."/>
            <person name="Sun W.-H."/>
            <person name="Liu D.-K."/>
            <person name="Li Y."/>
            <person name="Chen G.-Z."/>
            <person name="Liu X.-D."/>
            <person name="Liao X.-Y."/>
            <person name="Jiang Y.-T."/>
            <person name="Yu X."/>
            <person name="Hao Y."/>
            <person name="Huang J."/>
            <person name="Zhao X.-W."/>
            <person name="Ke S."/>
            <person name="Chen Y.-Y."/>
            <person name="Wu W.-L."/>
            <person name="Hsu J.-L."/>
            <person name="Lin Y.-F."/>
            <person name="Huang M.-D."/>
            <person name="Li C.-Y."/>
            <person name="Huang L."/>
            <person name="Wang Z.-W."/>
            <person name="Zhao X."/>
            <person name="Zhong W.-Y."/>
            <person name="Peng D.-H."/>
            <person name="Ahmad S."/>
            <person name="Lan S."/>
            <person name="Zhang J.-S."/>
            <person name="Tsai W.-C."/>
            <person name="Van De Peer Y."/>
            <person name="Liu Z.-J."/>
        </authorList>
    </citation>
    <scope>NUCLEOTIDE SEQUENCE</scope>
    <source>
        <strain evidence="2">CP</strain>
        <tissue evidence="2">Leaves</tissue>
    </source>
</reference>
<proteinExistence type="predicted"/>
<reference evidence="2" key="1">
    <citation type="journal article" date="2023" name="Nat. Commun.">
        <title>Diploid and tetraploid genomes of Acorus and the evolution of monocots.</title>
        <authorList>
            <person name="Ma L."/>
            <person name="Liu K.W."/>
            <person name="Li Z."/>
            <person name="Hsiao Y.Y."/>
            <person name="Qi Y."/>
            <person name="Fu T."/>
            <person name="Tang G.D."/>
            <person name="Zhang D."/>
            <person name="Sun W.H."/>
            <person name="Liu D.K."/>
            <person name="Li Y."/>
            <person name="Chen G.Z."/>
            <person name="Liu X.D."/>
            <person name="Liao X.Y."/>
            <person name="Jiang Y.T."/>
            <person name="Yu X."/>
            <person name="Hao Y."/>
            <person name="Huang J."/>
            <person name="Zhao X.W."/>
            <person name="Ke S."/>
            <person name="Chen Y.Y."/>
            <person name="Wu W.L."/>
            <person name="Hsu J.L."/>
            <person name="Lin Y.F."/>
            <person name="Huang M.D."/>
            <person name="Li C.Y."/>
            <person name="Huang L."/>
            <person name="Wang Z.W."/>
            <person name="Zhao X."/>
            <person name="Zhong W.Y."/>
            <person name="Peng D.H."/>
            <person name="Ahmad S."/>
            <person name="Lan S."/>
            <person name="Zhang J.S."/>
            <person name="Tsai W.C."/>
            <person name="Van de Peer Y."/>
            <person name="Liu Z.J."/>
        </authorList>
    </citation>
    <scope>NUCLEOTIDE SEQUENCE</scope>
    <source>
        <strain evidence="2">CP</strain>
    </source>
</reference>
<organism evidence="2 3">
    <name type="scientific">Acorus calamus</name>
    <name type="common">Sweet flag</name>
    <dbReference type="NCBI Taxonomy" id="4465"/>
    <lineage>
        <taxon>Eukaryota</taxon>
        <taxon>Viridiplantae</taxon>
        <taxon>Streptophyta</taxon>
        <taxon>Embryophyta</taxon>
        <taxon>Tracheophyta</taxon>
        <taxon>Spermatophyta</taxon>
        <taxon>Magnoliopsida</taxon>
        <taxon>Liliopsida</taxon>
        <taxon>Acoraceae</taxon>
        <taxon>Acorus</taxon>
    </lineage>
</organism>